<dbReference type="WBParaSite" id="PSU_v2.g13587.t1">
    <property type="protein sequence ID" value="PSU_v2.g13587.t1"/>
    <property type="gene ID" value="PSU_v2.g13587"/>
</dbReference>
<reference evidence="2" key="1">
    <citation type="submission" date="2022-11" db="UniProtKB">
        <authorList>
            <consortium name="WormBaseParasite"/>
        </authorList>
    </citation>
    <scope>IDENTIFICATION</scope>
</reference>
<name>A0A914Y054_9BILA</name>
<organism evidence="1 2">
    <name type="scientific">Panagrolaimus superbus</name>
    <dbReference type="NCBI Taxonomy" id="310955"/>
    <lineage>
        <taxon>Eukaryota</taxon>
        <taxon>Metazoa</taxon>
        <taxon>Ecdysozoa</taxon>
        <taxon>Nematoda</taxon>
        <taxon>Chromadorea</taxon>
        <taxon>Rhabditida</taxon>
        <taxon>Tylenchina</taxon>
        <taxon>Panagrolaimomorpha</taxon>
        <taxon>Panagrolaimoidea</taxon>
        <taxon>Panagrolaimidae</taxon>
        <taxon>Panagrolaimus</taxon>
    </lineage>
</organism>
<dbReference type="SUPFAM" id="SSF48371">
    <property type="entry name" value="ARM repeat"/>
    <property type="match status" value="1"/>
</dbReference>
<sequence>MDSKKCDEISKENGIPILVKLMNCSKNLLIRKQAAFILIDVIEKRQFCEFHRVKACDRLKIKDDKDGIPDNCKKIVETDAILLLLSKQLKCPKSPDWKLCKRILTLFETVSEEKIRKCKAFFFKLIYFSRKN</sequence>
<dbReference type="Gene3D" id="1.25.10.10">
    <property type="entry name" value="Leucine-rich Repeat Variant"/>
    <property type="match status" value="1"/>
</dbReference>
<dbReference type="AlphaFoldDB" id="A0A914Y054"/>
<evidence type="ECO:0000313" key="1">
    <source>
        <dbReference type="Proteomes" id="UP000887577"/>
    </source>
</evidence>
<protein>
    <submittedName>
        <fullName evidence="2">Uncharacterized protein</fullName>
    </submittedName>
</protein>
<accession>A0A914Y054</accession>
<proteinExistence type="predicted"/>
<dbReference type="InterPro" id="IPR011989">
    <property type="entry name" value="ARM-like"/>
</dbReference>
<keyword evidence="1" id="KW-1185">Reference proteome</keyword>
<dbReference type="InterPro" id="IPR016024">
    <property type="entry name" value="ARM-type_fold"/>
</dbReference>
<evidence type="ECO:0000313" key="2">
    <source>
        <dbReference type="WBParaSite" id="PSU_v2.g13587.t1"/>
    </source>
</evidence>
<dbReference type="Proteomes" id="UP000887577">
    <property type="component" value="Unplaced"/>
</dbReference>